<organism evidence="2 3">
    <name type="scientific">Lujinxingia vulgaris</name>
    <dbReference type="NCBI Taxonomy" id="2600176"/>
    <lineage>
        <taxon>Bacteria</taxon>
        <taxon>Deltaproteobacteria</taxon>
        <taxon>Bradymonadales</taxon>
        <taxon>Lujinxingiaceae</taxon>
        <taxon>Lujinxingia</taxon>
    </lineage>
</organism>
<name>A0A5C6X861_9DELT</name>
<comment type="caution">
    <text evidence="2">The sequence shown here is derived from an EMBL/GenBank/DDBJ whole genome shotgun (WGS) entry which is preliminary data.</text>
</comment>
<evidence type="ECO:0000259" key="1">
    <source>
        <dbReference type="Pfam" id="PF05057"/>
    </source>
</evidence>
<dbReference type="PANTHER" id="PTHR37946">
    <property type="entry name" value="SLL1969 PROTEIN"/>
    <property type="match status" value="1"/>
</dbReference>
<dbReference type="AlphaFoldDB" id="A0A5C6X861"/>
<dbReference type="InterPro" id="IPR029058">
    <property type="entry name" value="AB_hydrolase_fold"/>
</dbReference>
<reference evidence="2 3" key="1">
    <citation type="submission" date="2019-08" db="EMBL/GenBank/DDBJ databases">
        <title>Bradymonadales sp. TMQ2.</title>
        <authorList>
            <person name="Liang Q."/>
        </authorList>
    </citation>
    <scope>NUCLEOTIDE SEQUENCE [LARGE SCALE GENOMIC DNA]</scope>
    <source>
        <strain evidence="2 3">TMQ2</strain>
    </source>
</reference>
<dbReference type="Gene3D" id="3.40.50.1820">
    <property type="entry name" value="alpha/beta hydrolase"/>
    <property type="match status" value="1"/>
</dbReference>
<dbReference type="EMBL" id="VOSL01000051">
    <property type="protein sequence ID" value="TXD35302.1"/>
    <property type="molecule type" value="Genomic_DNA"/>
</dbReference>
<dbReference type="Proteomes" id="UP000321046">
    <property type="component" value="Unassembled WGS sequence"/>
</dbReference>
<dbReference type="RefSeq" id="WP_146974647.1">
    <property type="nucleotide sequence ID" value="NZ_VOSL01000051.1"/>
</dbReference>
<evidence type="ECO:0000313" key="3">
    <source>
        <dbReference type="Proteomes" id="UP000321046"/>
    </source>
</evidence>
<evidence type="ECO:0000313" key="2">
    <source>
        <dbReference type="EMBL" id="TXD35302.1"/>
    </source>
</evidence>
<dbReference type="OrthoDB" id="275181at2"/>
<feature type="domain" description="DUF676" evidence="1">
    <location>
        <begin position="51"/>
        <end position="136"/>
    </location>
</feature>
<dbReference type="Pfam" id="PF05057">
    <property type="entry name" value="DUF676"/>
    <property type="match status" value="1"/>
</dbReference>
<sequence>MADPIAKIPPAWPKSTAPHRRALWVLMAAAFSIAIATAWPHSAEGSEPAERTELVVLVHGLGRTELSMIPLRLMLEDAGYEVLNWGYSSFCCRLETIGQELASELEAIESPRPARIHFIGHSFGNIIIRWMLANAPPTEPGRVVMLAPPNQGSTTADRWAPYFGWLLAPLDDLVTDPTGAAASLPPITEREVGIVAGEYDGKVSIEETRLKGAEDHTVVPATHTFIMNDGETREQILRFLEVGAFEDVAE</sequence>
<dbReference type="InterPro" id="IPR007751">
    <property type="entry name" value="DUF676_lipase-like"/>
</dbReference>
<dbReference type="PANTHER" id="PTHR37946:SF1">
    <property type="entry name" value="SLL1969 PROTEIN"/>
    <property type="match status" value="1"/>
</dbReference>
<accession>A0A5C6X861</accession>
<dbReference type="SUPFAM" id="SSF53474">
    <property type="entry name" value="alpha/beta-Hydrolases"/>
    <property type="match status" value="1"/>
</dbReference>
<gene>
    <name evidence="2" type="ORF">FRC96_11545</name>
</gene>
<protein>
    <recommendedName>
        <fullName evidence="1">DUF676 domain-containing protein</fullName>
    </recommendedName>
</protein>
<proteinExistence type="predicted"/>